<protein>
    <recommendedName>
        <fullName evidence="3">F5/8 type C domain-containing protein</fullName>
    </recommendedName>
</protein>
<reference evidence="1 2" key="1">
    <citation type="submission" date="2024-04" db="EMBL/GenBank/DDBJ databases">
        <title>Tritrichomonas musculus Genome.</title>
        <authorList>
            <person name="Alves-Ferreira E."/>
            <person name="Grigg M."/>
            <person name="Lorenzi H."/>
            <person name="Galac M."/>
        </authorList>
    </citation>
    <scope>NUCLEOTIDE SEQUENCE [LARGE SCALE GENOMIC DNA]</scope>
    <source>
        <strain evidence="1 2">EAF2021</strain>
    </source>
</reference>
<dbReference type="SUPFAM" id="SSF49785">
    <property type="entry name" value="Galactose-binding domain-like"/>
    <property type="match status" value="1"/>
</dbReference>
<evidence type="ECO:0000313" key="1">
    <source>
        <dbReference type="EMBL" id="KAK8836272.1"/>
    </source>
</evidence>
<sequence length="451" mass="53696">MKEMKGMKESIDFSFSFENVKGIPFEKYENNFTFIVNGKSYETSRYAADLLSPIVRGYHYTDETIDHLNIQIPTFEESGSQSSSTEKDYFSDFLKLTDFKPKKINDIQRKHYIEYFIQLGNIEEYLRLQPEITEEATIDNIIDRLQFLTEYSCIYDIKNNFNFQRMISFASSHFSSLSKEGIKRLPIEILSEIIEDESLKIDDEDSLLNFILELYLEDDKYSILFEYVQFLNVSEESLIKFINKFNVEHINSGIWNSICRCLLPSQKVEFNQDRYIEKHKKFEHDSNNEFHGILRYLSEETHGNIHDNGTIEITSNSIYYNDNSYHPKNLVDYEKDNCYESDNEEKVFICFDFKDKLINPSSYSIMSYNGDQTCGHLRNWVVEVSNDKNTWKTIDKHENDSVLRGNNIIATFNTEETKEFYRFIRLRQTGESWYRDGGYYYIYFYFIEFYG</sequence>
<dbReference type="Gene3D" id="2.60.120.260">
    <property type="entry name" value="Galactose-binding domain-like"/>
    <property type="match status" value="1"/>
</dbReference>
<dbReference type="Proteomes" id="UP001470230">
    <property type="component" value="Unassembled WGS sequence"/>
</dbReference>
<evidence type="ECO:0008006" key="3">
    <source>
        <dbReference type="Google" id="ProtNLM"/>
    </source>
</evidence>
<organism evidence="1 2">
    <name type="scientific">Tritrichomonas musculus</name>
    <dbReference type="NCBI Taxonomy" id="1915356"/>
    <lineage>
        <taxon>Eukaryota</taxon>
        <taxon>Metamonada</taxon>
        <taxon>Parabasalia</taxon>
        <taxon>Tritrichomonadida</taxon>
        <taxon>Tritrichomonadidae</taxon>
        <taxon>Tritrichomonas</taxon>
    </lineage>
</organism>
<proteinExistence type="predicted"/>
<keyword evidence="2" id="KW-1185">Reference proteome</keyword>
<dbReference type="EMBL" id="JAPFFF010000067">
    <property type="protein sequence ID" value="KAK8836272.1"/>
    <property type="molecule type" value="Genomic_DNA"/>
</dbReference>
<evidence type="ECO:0000313" key="2">
    <source>
        <dbReference type="Proteomes" id="UP001470230"/>
    </source>
</evidence>
<accession>A0ABR2GQT3</accession>
<gene>
    <name evidence="1" type="ORF">M9Y10_039906</name>
</gene>
<dbReference type="InterPro" id="IPR008979">
    <property type="entry name" value="Galactose-bd-like_sf"/>
</dbReference>
<name>A0ABR2GQT3_9EUKA</name>
<comment type="caution">
    <text evidence="1">The sequence shown here is derived from an EMBL/GenBank/DDBJ whole genome shotgun (WGS) entry which is preliminary data.</text>
</comment>